<dbReference type="AlphaFoldDB" id="A0A0A9H131"/>
<proteinExistence type="predicted"/>
<organism evidence="2">
    <name type="scientific">Arundo donax</name>
    <name type="common">Giant reed</name>
    <name type="synonym">Donax arundinaceus</name>
    <dbReference type="NCBI Taxonomy" id="35708"/>
    <lineage>
        <taxon>Eukaryota</taxon>
        <taxon>Viridiplantae</taxon>
        <taxon>Streptophyta</taxon>
        <taxon>Embryophyta</taxon>
        <taxon>Tracheophyta</taxon>
        <taxon>Spermatophyta</taxon>
        <taxon>Magnoliopsida</taxon>
        <taxon>Liliopsida</taxon>
        <taxon>Poales</taxon>
        <taxon>Poaceae</taxon>
        <taxon>PACMAD clade</taxon>
        <taxon>Arundinoideae</taxon>
        <taxon>Arundineae</taxon>
        <taxon>Arundo</taxon>
    </lineage>
</organism>
<reference evidence="2" key="1">
    <citation type="submission" date="2014-09" db="EMBL/GenBank/DDBJ databases">
        <authorList>
            <person name="Magalhaes I.L.F."/>
            <person name="Oliveira U."/>
            <person name="Santos F.R."/>
            <person name="Vidigal T.H.D.A."/>
            <person name="Brescovit A.D."/>
            <person name="Santos A.J."/>
        </authorList>
    </citation>
    <scope>NUCLEOTIDE SEQUENCE</scope>
    <source>
        <tissue evidence="2">Shoot tissue taken approximately 20 cm above the soil surface</tissue>
    </source>
</reference>
<reference evidence="2" key="2">
    <citation type="journal article" date="2015" name="Data Brief">
        <title>Shoot transcriptome of the giant reed, Arundo donax.</title>
        <authorList>
            <person name="Barrero R.A."/>
            <person name="Guerrero F.D."/>
            <person name="Moolhuijzen P."/>
            <person name="Goolsby J.A."/>
            <person name="Tidwell J."/>
            <person name="Bellgard S.E."/>
            <person name="Bellgard M.I."/>
        </authorList>
    </citation>
    <scope>NUCLEOTIDE SEQUENCE</scope>
    <source>
        <tissue evidence="2">Shoot tissue taken approximately 20 cm above the soil surface</tissue>
    </source>
</reference>
<evidence type="ECO:0000313" key="2">
    <source>
        <dbReference type="EMBL" id="JAE30945.1"/>
    </source>
</evidence>
<dbReference type="EMBL" id="GBRH01166951">
    <property type="protein sequence ID" value="JAE30945.1"/>
    <property type="molecule type" value="Transcribed_RNA"/>
</dbReference>
<name>A0A0A9H131_ARUDO</name>
<sequence>MSGRIGARRTSGSGAPAESVAMSPSRALTETRGRAAAAIYGGGG</sequence>
<evidence type="ECO:0000256" key="1">
    <source>
        <dbReference type="SAM" id="MobiDB-lite"/>
    </source>
</evidence>
<feature type="region of interest" description="Disordered" evidence="1">
    <location>
        <begin position="1"/>
        <end position="32"/>
    </location>
</feature>
<protein>
    <submittedName>
        <fullName evidence="2">Uncharacterized protein</fullName>
    </submittedName>
</protein>
<accession>A0A0A9H131</accession>